<comment type="caution">
    <text evidence="1">The sequence shown here is derived from an EMBL/GenBank/DDBJ whole genome shotgun (WGS) entry which is preliminary data.</text>
</comment>
<gene>
    <name evidence="1" type="ORF">CG50_07485</name>
</gene>
<evidence type="ECO:0000313" key="2">
    <source>
        <dbReference type="Proteomes" id="UP000028824"/>
    </source>
</evidence>
<organism evidence="1 2">
    <name type="scientific">Paenirhodobacter enshiensis</name>
    <dbReference type="NCBI Taxonomy" id="1105367"/>
    <lineage>
        <taxon>Bacteria</taxon>
        <taxon>Pseudomonadati</taxon>
        <taxon>Pseudomonadota</taxon>
        <taxon>Alphaproteobacteria</taxon>
        <taxon>Rhodobacterales</taxon>
        <taxon>Rhodobacter group</taxon>
        <taxon>Paenirhodobacter</taxon>
    </lineage>
</organism>
<dbReference type="STRING" id="1105367.CG50_07485"/>
<proteinExistence type="predicted"/>
<dbReference type="EMBL" id="JFZB01000032">
    <property type="protein sequence ID" value="KFI24899.1"/>
    <property type="molecule type" value="Genomic_DNA"/>
</dbReference>
<name>A0A086XS99_9RHOB</name>
<protein>
    <submittedName>
        <fullName evidence="1">Uncharacterized protein</fullName>
    </submittedName>
</protein>
<dbReference type="Proteomes" id="UP000028824">
    <property type="component" value="Unassembled WGS sequence"/>
</dbReference>
<accession>A0A086XS99</accession>
<dbReference type="eggNOG" id="ENOG502ZDTA">
    <property type="taxonomic scope" value="Bacteria"/>
</dbReference>
<keyword evidence="2" id="KW-1185">Reference proteome</keyword>
<sequence>MGRLRFVADALGAPMPEGLPADLLAEDEAPAPEVLRFCRDYGASLDFIYLGDVASLIRYASRAMLGKAA</sequence>
<reference evidence="1 2" key="1">
    <citation type="submission" date="2014-03" db="EMBL/GenBank/DDBJ databases">
        <title>Genome of Paenirhodobacter enshiensis DW2-9.</title>
        <authorList>
            <person name="Wang D."/>
            <person name="Wang G."/>
        </authorList>
    </citation>
    <scope>NUCLEOTIDE SEQUENCE [LARGE SCALE GENOMIC DNA]</scope>
    <source>
        <strain evidence="1 2">DW2-9</strain>
    </source>
</reference>
<dbReference type="AlphaFoldDB" id="A0A086XS99"/>
<evidence type="ECO:0000313" key="1">
    <source>
        <dbReference type="EMBL" id="KFI24899.1"/>
    </source>
</evidence>